<dbReference type="InterPro" id="IPR013320">
    <property type="entry name" value="ConA-like_dom_sf"/>
</dbReference>
<dbReference type="InterPro" id="IPR038656">
    <property type="entry name" value="Peptidase_G1_sf"/>
</dbReference>
<dbReference type="PANTHER" id="PTHR37536">
    <property type="entry name" value="PUTATIVE (AFU_ORTHOLOGUE AFUA_3G02970)-RELATED"/>
    <property type="match status" value="1"/>
</dbReference>
<accession>A0A7W3P4C8</accession>
<dbReference type="InterPro" id="IPR000250">
    <property type="entry name" value="Peptidase_G1"/>
</dbReference>
<evidence type="ECO:0000313" key="2">
    <source>
        <dbReference type="Proteomes" id="UP000523079"/>
    </source>
</evidence>
<evidence type="ECO:0008006" key="3">
    <source>
        <dbReference type="Google" id="ProtNLM"/>
    </source>
</evidence>
<dbReference type="Pfam" id="PF01828">
    <property type="entry name" value="Peptidase_A4"/>
    <property type="match status" value="1"/>
</dbReference>
<dbReference type="Gene3D" id="2.60.120.700">
    <property type="entry name" value="Peptidase G1"/>
    <property type="match status" value="1"/>
</dbReference>
<dbReference type="Proteomes" id="UP000523079">
    <property type="component" value="Unassembled WGS sequence"/>
</dbReference>
<protein>
    <recommendedName>
        <fullName evidence="3">Peptidase A4 family protein</fullName>
    </recommendedName>
</protein>
<keyword evidence="2" id="KW-1185">Reference proteome</keyword>
<dbReference type="CDD" id="cd13426">
    <property type="entry name" value="Peptidase_G1"/>
    <property type="match status" value="1"/>
</dbReference>
<dbReference type="GO" id="GO:0070007">
    <property type="term" value="F:glutamic-type endopeptidase activity"/>
    <property type="evidence" value="ECO:0007669"/>
    <property type="project" value="InterPro"/>
</dbReference>
<sequence>MLLVGALTATDGSRAAADVPASATGASVAAAVAPGDVVGDGSVRYGSQRNIDGGNWAGVVVRRGTFTSVSASWTEPKVSCTHHNNLMAPWVGIDGWDSNTVQQTGVETSCHNGQARYRGWYEMYPEPPVYYRNTVKAGDKITASVSRVGGRYTLKLTNHTRHWTRTTVRHADADHTSAEIALESPSGRYPKFSTLTFTGASANKRPVTRYPLLRLDASTSTHKQNHTATVTPTGRFTISYKHE</sequence>
<dbReference type="SUPFAM" id="SSF49899">
    <property type="entry name" value="Concanavalin A-like lectins/glucanases"/>
    <property type="match status" value="1"/>
</dbReference>
<reference evidence="1 2" key="1">
    <citation type="submission" date="2020-07" db="EMBL/GenBank/DDBJ databases">
        <title>Sequencing the genomes of 1000 actinobacteria strains.</title>
        <authorList>
            <person name="Klenk H.-P."/>
        </authorList>
    </citation>
    <scope>NUCLEOTIDE SEQUENCE [LARGE SCALE GENOMIC DNA]</scope>
    <source>
        <strain evidence="1 2">DSM 100723</strain>
    </source>
</reference>
<proteinExistence type="predicted"/>
<dbReference type="AlphaFoldDB" id="A0A7W3P4C8"/>
<gene>
    <name evidence="1" type="ORF">FHX74_000388</name>
</gene>
<organism evidence="1 2">
    <name type="scientific">Microlunatus kandeliicorticis</name>
    <dbReference type="NCBI Taxonomy" id="1759536"/>
    <lineage>
        <taxon>Bacteria</taxon>
        <taxon>Bacillati</taxon>
        <taxon>Actinomycetota</taxon>
        <taxon>Actinomycetes</taxon>
        <taxon>Propionibacteriales</taxon>
        <taxon>Propionibacteriaceae</taxon>
        <taxon>Microlunatus</taxon>
    </lineage>
</organism>
<dbReference type="GO" id="GO:0006508">
    <property type="term" value="P:proteolysis"/>
    <property type="evidence" value="ECO:0007669"/>
    <property type="project" value="InterPro"/>
</dbReference>
<dbReference type="EMBL" id="JACGWT010000001">
    <property type="protein sequence ID" value="MBA8792794.1"/>
    <property type="molecule type" value="Genomic_DNA"/>
</dbReference>
<name>A0A7W3P4C8_9ACTN</name>
<dbReference type="PANTHER" id="PTHR37536:SF1">
    <property type="entry name" value="ASPERGILLOPEPSIN, PUTAITVE (AFU_ORTHOLOGUE AFUA_7G01200)"/>
    <property type="match status" value="1"/>
</dbReference>
<comment type="caution">
    <text evidence="1">The sequence shown here is derived from an EMBL/GenBank/DDBJ whole genome shotgun (WGS) entry which is preliminary data.</text>
</comment>
<evidence type="ECO:0000313" key="1">
    <source>
        <dbReference type="EMBL" id="MBA8792794.1"/>
    </source>
</evidence>